<dbReference type="AlphaFoldDB" id="A0A1G2G8F4"/>
<evidence type="ECO:0000256" key="2">
    <source>
        <dbReference type="SAM" id="SignalP"/>
    </source>
</evidence>
<organism evidence="3 4">
    <name type="scientific">Candidatus Ryanbacteria bacterium RIFCSPHIGHO2_01_FULL_48_27</name>
    <dbReference type="NCBI Taxonomy" id="1802115"/>
    <lineage>
        <taxon>Bacteria</taxon>
        <taxon>Candidatus Ryaniibacteriota</taxon>
    </lineage>
</organism>
<dbReference type="STRING" id="1802115.A2756_06130"/>
<dbReference type="Proteomes" id="UP000177785">
    <property type="component" value="Unassembled WGS sequence"/>
</dbReference>
<feature type="chain" id="PRO_5009583003" description="DUF5667 domain-containing protein" evidence="2">
    <location>
        <begin position="23"/>
        <end position="236"/>
    </location>
</feature>
<dbReference type="EMBL" id="MHNL01000001">
    <property type="protein sequence ID" value="OGZ46158.1"/>
    <property type="molecule type" value="Genomic_DNA"/>
</dbReference>
<evidence type="ECO:0008006" key="5">
    <source>
        <dbReference type="Google" id="ProtNLM"/>
    </source>
</evidence>
<protein>
    <recommendedName>
        <fullName evidence="5">DUF5667 domain-containing protein</fullName>
    </recommendedName>
</protein>
<accession>A0A1G2G8F4</accession>
<keyword evidence="1" id="KW-0175">Coiled coil</keyword>
<proteinExistence type="predicted"/>
<sequence>MSKVFLSSFVGLLLLGGGTALAQSDRPALQGAGESQGHKEFRTSDMRQYLQAYAARRKEELANGPRVLKDTKADQVSDMERRSRNLGEATRSRITRVLEDHHDELEKLWEGRSVELSAERKERIQNHTQSIASDFERTMQNLTTFTGKLETYIMARSLKETDIVEARAKLESAKNKIAEVQVVYDLVKISLDAIPEAENPGQKVDEARLVFREAEKLTVDARNALRDVLAYMGDHE</sequence>
<feature type="coiled-coil region" evidence="1">
    <location>
        <begin position="156"/>
        <end position="183"/>
    </location>
</feature>
<name>A0A1G2G8F4_9BACT</name>
<reference evidence="3 4" key="1">
    <citation type="journal article" date="2016" name="Nat. Commun.">
        <title>Thousands of microbial genomes shed light on interconnected biogeochemical processes in an aquifer system.</title>
        <authorList>
            <person name="Anantharaman K."/>
            <person name="Brown C.T."/>
            <person name="Hug L.A."/>
            <person name="Sharon I."/>
            <person name="Castelle C.J."/>
            <person name="Probst A.J."/>
            <person name="Thomas B.C."/>
            <person name="Singh A."/>
            <person name="Wilkins M.J."/>
            <person name="Karaoz U."/>
            <person name="Brodie E.L."/>
            <person name="Williams K.H."/>
            <person name="Hubbard S.S."/>
            <person name="Banfield J.F."/>
        </authorList>
    </citation>
    <scope>NUCLEOTIDE SEQUENCE [LARGE SCALE GENOMIC DNA]</scope>
</reference>
<evidence type="ECO:0000313" key="4">
    <source>
        <dbReference type="Proteomes" id="UP000177785"/>
    </source>
</evidence>
<feature type="signal peptide" evidence="2">
    <location>
        <begin position="1"/>
        <end position="22"/>
    </location>
</feature>
<keyword evidence="2" id="KW-0732">Signal</keyword>
<evidence type="ECO:0000256" key="1">
    <source>
        <dbReference type="SAM" id="Coils"/>
    </source>
</evidence>
<comment type="caution">
    <text evidence="3">The sequence shown here is derived from an EMBL/GenBank/DDBJ whole genome shotgun (WGS) entry which is preliminary data.</text>
</comment>
<evidence type="ECO:0000313" key="3">
    <source>
        <dbReference type="EMBL" id="OGZ46158.1"/>
    </source>
</evidence>
<gene>
    <name evidence="3" type="ORF">A2756_06130</name>
</gene>